<reference evidence="2 3" key="1">
    <citation type="submission" date="2019-04" db="EMBL/GenBank/DDBJ databases">
        <title>Isolation and culture of sulfate reducing bacteria from the cold seep of the South China Sea.</title>
        <authorList>
            <person name="Sun C."/>
            <person name="Liu R."/>
        </authorList>
    </citation>
    <scope>NUCLEOTIDE SEQUENCE [LARGE SCALE GENOMIC DNA]</scope>
    <source>
        <strain evidence="2 3">CS1</strain>
    </source>
</reference>
<dbReference type="InterPro" id="IPR036977">
    <property type="entry name" value="DNA_primase_Znf_CHC2"/>
</dbReference>
<evidence type="ECO:0008006" key="4">
    <source>
        <dbReference type="Google" id="ProtNLM"/>
    </source>
</evidence>
<feature type="region of interest" description="Disordered" evidence="1">
    <location>
        <begin position="368"/>
        <end position="392"/>
    </location>
</feature>
<dbReference type="RefSeq" id="WP_171267845.1">
    <property type="nucleotide sequence ID" value="NZ_CP039543.1"/>
</dbReference>
<gene>
    <name evidence="2" type="ORF">E8L03_15505</name>
</gene>
<name>A0ABX6NI33_9BACT</name>
<evidence type="ECO:0000256" key="1">
    <source>
        <dbReference type="SAM" id="MobiDB-lite"/>
    </source>
</evidence>
<sequence>MSIALDRLEADDRRIIAESLLTNPKPAKSGELTSHCPFHVEGTPGGAFFYSYEKDLAHCHSCGQNADLVGIYNAVNGRGVDDSDGCREFVKRYCPDSGGRRPIRHNNRPRQPEGWTPSSVGMPPELWRQKASDFMQHSVERLQQNTEQLAELARCGISAKVAELCRFGWNEKDKWPPVTAWGLPHEENERGKEKKIWLPEGLVMPVFRDNQVVKLKVRRPNPLTPWGEERKYWEVKGGANGLFHVYGRPTSRIWILVETERDAAMLWAICHRMGVGAIGTGGAAKQPCDFVTIILRRAKVILNALDYDSAGAANTYTFWEEEFPNSIRYPAPPSMGKDVGDAYRNGLDVRRWVWEGLPGYAQRFLKQNATRPQQDAPSAPQKQEPEPQVSTTAPTLEQVLEKMEPWPLWKQDLSDFYQDFKATDFRIFKCPRDGELWMGITGNDWKALNADTPRREKLGALRHRLSQRKELDPELGLNSLAKIINHYFGEYLEVR</sequence>
<organism evidence="2 3">
    <name type="scientific">Oceanidesulfovibrio marinus</name>
    <dbReference type="NCBI Taxonomy" id="370038"/>
    <lineage>
        <taxon>Bacteria</taxon>
        <taxon>Pseudomonadati</taxon>
        <taxon>Thermodesulfobacteriota</taxon>
        <taxon>Desulfovibrionia</taxon>
        <taxon>Desulfovibrionales</taxon>
        <taxon>Desulfovibrionaceae</taxon>
        <taxon>Oceanidesulfovibrio</taxon>
    </lineage>
</organism>
<accession>A0ABX6NI33</accession>
<dbReference type="SUPFAM" id="SSF57783">
    <property type="entry name" value="Zinc beta-ribbon"/>
    <property type="match status" value="1"/>
</dbReference>
<evidence type="ECO:0000313" key="3">
    <source>
        <dbReference type="Proteomes" id="UP000503251"/>
    </source>
</evidence>
<feature type="region of interest" description="Disordered" evidence="1">
    <location>
        <begin position="100"/>
        <end position="122"/>
    </location>
</feature>
<protein>
    <recommendedName>
        <fullName evidence="4">Zinc finger CHC2-type domain-containing protein</fullName>
    </recommendedName>
</protein>
<dbReference type="Proteomes" id="UP000503251">
    <property type="component" value="Chromosome"/>
</dbReference>
<dbReference type="EMBL" id="CP039543">
    <property type="protein sequence ID" value="QJT10249.1"/>
    <property type="molecule type" value="Genomic_DNA"/>
</dbReference>
<proteinExistence type="predicted"/>
<keyword evidence="3" id="KW-1185">Reference proteome</keyword>
<dbReference type="Gene3D" id="3.90.580.10">
    <property type="entry name" value="Zinc finger, CHC2-type domain"/>
    <property type="match status" value="1"/>
</dbReference>
<evidence type="ECO:0000313" key="2">
    <source>
        <dbReference type="EMBL" id="QJT10249.1"/>
    </source>
</evidence>